<dbReference type="Proteomes" id="UP000287470">
    <property type="component" value="Unassembled WGS sequence"/>
</dbReference>
<dbReference type="GO" id="GO:0005975">
    <property type="term" value="P:carbohydrate metabolic process"/>
    <property type="evidence" value="ECO:0007669"/>
    <property type="project" value="InterPro"/>
</dbReference>
<evidence type="ECO:0000256" key="6">
    <source>
        <dbReference type="PIRSR" id="PIRSR625705-1"/>
    </source>
</evidence>
<keyword evidence="4 9" id="KW-0378">Hydrolase</keyword>
<dbReference type="SUPFAM" id="SSF51445">
    <property type="entry name" value="(Trans)glycosidases"/>
    <property type="match status" value="1"/>
</dbReference>
<proteinExistence type="inferred from homology"/>
<dbReference type="GO" id="GO:0016020">
    <property type="term" value="C:membrane"/>
    <property type="evidence" value="ECO:0007669"/>
    <property type="project" value="TreeGrafter"/>
</dbReference>
<dbReference type="InterPro" id="IPR015883">
    <property type="entry name" value="Glyco_hydro_20_cat"/>
</dbReference>
<evidence type="ECO:0000256" key="3">
    <source>
        <dbReference type="ARBA" id="ARBA00012663"/>
    </source>
</evidence>
<dbReference type="OrthoDB" id="9763537at2"/>
<evidence type="ECO:0000256" key="5">
    <source>
        <dbReference type="ARBA" id="ARBA00023295"/>
    </source>
</evidence>
<dbReference type="PRINTS" id="PR00738">
    <property type="entry name" value="GLHYDRLASE20"/>
</dbReference>
<dbReference type="Gene3D" id="3.20.20.80">
    <property type="entry name" value="Glycosidases"/>
    <property type="match status" value="1"/>
</dbReference>
<dbReference type="GO" id="GO:0004563">
    <property type="term" value="F:beta-N-acetylhexosaminidase activity"/>
    <property type="evidence" value="ECO:0007669"/>
    <property type="project" value="UniProtKB-EC"/>
</dbReference>
<keyword evidence="5" id="KW-0326">Glycosidase</keyword>
<dbReference type="InterPro" id="IPR015882">
    <property type="entry name" value="HEX_bac_N"/>
</dbReference>
<evidence type="ECO:0000259" key="8">
    <source>
        <dbReference type="Pfam" id="PF02838"/>
    </source>
</evidence>
<evidence type="ECO:0000313" key="10">
    <source>
        <dbReference type="Proteomes" id="UP000287470"/>
    </source>
</evidence>
<keyword evidence="10" id="KW-1185">Reference proteome</keyword>
<dbReference type="GO" id="GO:0030203">
    <property type="term" value="P:glycosaminoglycan metabolic process"/>
    <property type="evidence" value="ECO:0007669"/>
    <property type="project" value="TreeGrafter"/>
</dbReference>
<evidence type="ECO:0000256" key="2">
    <source>
        <dbReference type="ARBA" id="ARBA00006285"/>
    </source>
</evidence>
<reference evidence="9 10" key="1">
    <citation type="submission" date="2018-09" db="EMBL/GenBank/DDBJ databases">
        <title>Characterization of the phylogenetic diversity of five novel species belonging to the genus Bifidobacterium.</title>
        <authorList>
            <person name="Lugli G.A."/>
            <person name="Duranti S."/>
            <person name="Milani C."/>
        </authorList>
    </citation>
    <scope>NUCLEOTIDE SEQUENCE [LARGE SCALE GENOMIC DNA]</scope>
    <source>
        <strain evidence="9 10">2033B</strain>
    </source>
</reference>
<dbReference type="InterPro" id="IPR025705">
    <property type="entry name" value="Beta_hexosaminidase_sua/sub"/>
</dbReference>
<feature type="active site" description="Proton donor" evidence="6">
    <location>
        <position position="294"/>
    </location>
</feature>
<feature type="domain" description="Beta-hexosaminidase bacterial type N-terminal" evidence="8">
    <location>
        <begin position="19"/>
        <end position="136"/>
    </location>
</feature>
<dbReference type="PANTHER" id="PTHR22600">
    <property type="entry name" value="BETA-HEXOSAMINIDASE"/>
    <property type="match status" value="1"/>
</dbReference>
<accession>A0A430FUX5</accession>
<gene>
    <name evidence="9" type="ORF">D2E24_0850</name>
</gene>
<dbReference type="Gene3D" id="3.30.379.10">
    <property type="entry name" value="Chitobiase/beta-hexosaminidase domain 2-like"/>
    <property type="match status" value="1"/>
</dbReference>
<dbReference type="SUPFAM" id="SSF55545">
    <property type="entry name" value="beta-N-acetylhexosaminidase-like domain"/>
    <property type="match status" value="1"/>
</dbReference>
<dbReference type="EC" id="3.2.1.52" evidence="3"/>
<dbReference type="AlphaFoldDB" id="A0A430FUX5"/>
<dbReference type="Pfam" id="PF02838">
    <property type="entry name" value="Glyco_hydro_20b"/>
    <property type="match status" value="1"/>
</dbReference>
<evidence type="ECO:0000313" key="9">
    <source>
        <dbReference type="EMBL" id="RSX57257.1"/>
    </source>
</evidence>
<comment type="catalytic activity">
    <reaction evidence="1">
        <text>Hydrolysis of terminal non-reducing N-acetyl-D-hexosamine residues in N-acetyl-beta-D-hexosaminides.</text>
        <dbReference type="EC" id="3.2.1.52"/>
    </reaction>
</comment>
<dbReference type="RefSeq" id="WP_125968108.1">
    <property type="nucleotide sequence ID" value="NZ_QXGK01000006.1"/>
</dbReference>
<dbReference type="InterPro" id="IPR029018">
    <property type="entry name" value="Hex-like_dom2"/>
</dbReference>
<dbReference type="InterPro" id="IPR017853">
    <property type="entry name" value="GH"/>
</dbReference>
<dbReference type="Pfam" id="PF00728">
    <property type="entry name" value="Glyco_hydro_20"/>
    <property type="match status" value="1"/>
</dbReference>
<evidence type="ECO:0000256" key="1">
    <source>
        <dbReference type="ARBA" id="ARBA00001231"/>
    </source>
</evidence>
<evidence type="ECO:0000259" key="7">
    <source>
        <dbReference type="Pfam" id="PF00728"/>
    </source>
</evidence>
<feature type="domain" description="Glycoside hydrolase family 20 catalytic" evidence="7">
    <location>
        <begin position="140"/>
        <end position="381"/>
    </location>
</feature>
<comment type="similarity">
    <text evidence="2">Belongs to the glycosyl hydrolase 20 family.</text>
</comment>
<dbReference type="PANTHER" id="PTHR22600:SF57">
    <property type="entry name" value="BETA-N-ACETYLHEXOSAMINIDASE"/>
    <property type="match status" value="1"/>
</dbReference>
<protein>
    <recommendedName>
        <fullName evidence="3">beta-N-acetylhexosaminidase</fullName>
        <ecNumber evidence="3">3.2.1.52</ecNumber>
    </recommendedName>
</protein>
<evidence type="ECO:0000256" key="4">
    <source>
        <dbReference type="ARBA" id="ARBA00022801"/>
    </source>
</evidence>
<organism evidence="9 10">
    <name type="scientific">Bifidobacterium samirii</name>
    <dbReference type="NCBI Taxonomy" id="2306974"/>
    <lineage>
        <taxon>Bacteria</taxon>
        <taxon>Bacillati</taxon>
        <taxon>Actinomycetota</taxon>
        <taxon>Actinomycetes</taxon>
        <taxon>Bifidobacteriales</taxon>
        <taxon>Bifidobacteriaceae</taxon>
        <taxon>Bifidobacterium</taxon>
    </lineage>
</organism>
<sequence>MTYEPVAPDGLHVKGAPIALLPWPRDVRVETDAYVSLHAGTVVQEERIGLPVLIDELRADLEASTGGVWHGARGWDGEVRMRLDGTLGERAYTIDTADGAMTIAGGGEAGLRAGVQTARQLIRGTAGLLPVLRIADEPAYAVRGYYLDVTRGRVPTLERLREWARDLELRQYNQLHLYIEHSFAFPWLSEAWRGADPLRPEDIMAFDAYCRDHGIELVPSISTFGHLYAALRTRGLRHLGELPDDADRPFSFVERMAHHTLNITLDEAYELSTRLIDEYMPLFSSRRFNLCADETFDLGRGRSHEEAARTGVGAMYVGYVNRLCAHIAAQGREPMLWADVALAHPETLGDLDAHATLLNWQYEPDPSDAKTATLAAAGVRQYVCPAVHGWNRTLPLLGHAWHNIAPMAGHGIRHGAAGFLVTDWGDYGHVNDPRLSAPGMMMAAECAWNGGAAGYDDVLRRIGLAMFADPTGAVMRAWDEQGSAAAFPWHDAVRLLELDLGDGAPARDTLATFAWSSDDAERAVAGCDDVDEARLAFLRALAPRLERVPDAPGALRTMQEAMAAAAVRPSSPDGRALMRACAGQDLLDEAGWRLAADRGVVPDRGGMRDAAAVAGALERWFEDYRDLWRETGRDAELARVGAVVWRLADLLRVGAPTGVRA</sequence>
<comment type="caution">
    <text evidence="9">The sequence shown here is derived from an EMBL/GenBank/DDBJ whole genome shotgun (WGS) entry which is preliminary data.</text>
</comment>
<name>A0A430FUX5_9BIFI</name>
<dbReference type="EMBL" id="QXGK01000006">
    <property type="protein sequence ID" value="RSX57257.1"/>
    <property type="molecule type" value="Genomic_DNA"/>
</dbReference>